<organism evidence="1 2">
    <name type="scientific">Penicillium rubens (strain ATCC 28089 / DSM 1075 / NRRL 1951 / Wisconsin 54-1255)</name>
    <name type="common">Penicillium chrysogenum</name>
    <dbReference type="NCBI Taxonomy" id="500485"/>
    <lineage>
        <taxon>Eukaryota</taxon>
        <taxon>Fungi</taxon>
        <taxon>Dikarya</taxon>
        <taxon>Ascomycota</taxon>
        <taxon>Pezizomycotina</taxon>
        <taxon>Eurotiomycetes</taxon>
        <taxon>Eurotiomycetidae</taxon>
        <taxon>Eurotiales</taxon>
        <taxon>Aspergillaceae</taxon>
        <taxon>Penicillium</taxon>
        <taxon>Penicillium chrysogenum species complex</taxon>
    </lineage>
</organism>
<evidence type="ECO:0000313" key="1">
    <source>
        <dbReference type="EMBL" id="CAP80718.1"/>
    </source>
</evidence>
<dbReference type="VEuPathDB" id="FungiDB:PCH_Pc12g10910"/>
<name>B6GWT4_PENRW</name>
<gene>
    <name evidence="1" type="ORF">Pc12g10910</name>
    <name evidence="1" type="ORF">PCH_Pc12g10910</name>
</gene>
<dbReference type="HOGENOM" id="CLU_2121847_0_0_1"/>
<dbReference type="EMBL" id="AM920427">
    <property type="protein sequence ID" value="CAP80718.1"/>
    <property type="molecule type" value="Genomic_DNA"/>
</dbReference>
<proteinExistence type="predicted"/>
<dbReference type="AlphaFoldDB" id="B6GWT4"/>
<sequence length="114" mass="12468">MNMPGISMKEDMEGAGRVSTAIGENGTHGLEICKKGKAPMNNQLRTDGVWIRNMGINGDLQGIGQIMYCPKWVLHGVLSIVRGRVIAALFASLGCGYQSHSQEQSWNVWIVPRV</sequence>
<keyword evidence="2" id="KW-1185">Reference proteome</keyword>
<accession>B6GWT4</accession>
<dbReference type="Proteomes" id="UP000000724">
    <property type="component" value="Contig Pc00c12"/>
</dbReference>
<evidence type="ECO:0000313" key="2">
    <source>
        <dbReference type="Proteomes" id="UP000000724"/>
    </source>
</evidence>
<protein>
    <submittedName>
        <fullName evidence="1">Uncharacterized protein</fullName>
    </submittedName>
</protein>
<reference evidence="1 2" key="1">
    <citation type="journal article" date="2008" name="Nat. Biotechnol.">
        <title>Genome sequencing and analysis of the filamentous fungus Penicillium chrysogenum.</title>
        <authorList>
            <person name="van den Berg M.A."/>
            <person name="Albang R."/>
            <person name="Albermann K."/>
            <person name="Badger J.H."/>
            <person name="Daran J.-M."/>
            <person name="Driessen A.J.M."/>
            <person name="Garcia-Estrada C."/>
            <person name="Fedorova N.D."/>
            <person name="Harris D.M."/>
            <person name="Heijne W.H.M."/>
            <person name="Joardar V.S."/>
            <person name="Kiel J.A.K.W."/>
            <person name="Kovalchuk A."/>
            <person name="Martin J.F."/>
            <person name="Nierman W.C."/>
            <person name="Nijland J.G."/>
            <person name="Pronk J.T."/>
            <person name="Roubos J.A."/>
            <person name="van der Klei I.J."/>
            <person name="van Peij N.N.M.E."/>
            <person name="Veenhuis M."/>
            <person name="von Doehren H."/>
            <person name="Wagner C."/>
            <person name="Wortman J.R."/>
            <person name="Bovenberg R.A.L."/>
        </authorList>
    </citation>
    <scope>NUCLEOTIDE SEQUENCE [LARGE SCALE GENOMIC DNA]</scope>
    <source>
        <strain evidence="2">ATCC 28089 / DSM 1075 / NRRL 1951 / Wisconsin 54-1255</strain>
    </source>
</reference>